<dbReference type="Pfam" id="PF00072">
    <property type="entry name" value="Response_reg"/>
    <property type="match status" value="1"/>
</dbReference>
<dbReference type="InterPro" id="IPR003661">
    <property type="entry name" value="HisK_dim/P_dom"/>
</dbReference>
<feature type="compositionally biased region" description="Polar residues" evidence="4">
    <location>
        <begin position="1041"/>
        <end position="1057"/>
    </location>
</feature>
<evidence type="ECO:0000256" key="3">
    <source>
        <dbReference type="PROSITE-ProRule" id="PRU00169"/>
    </source>
</evidence>
<dbReference type="PRINTS" id="PR00344">
    <property type="entry name" value="BCTRLSENSOR"/>
</dbReference>
<feature type="compositionally biased region" description="Low complexity" evidence="4">
    <location>
        <begin position="1455"/>
        <end position="1464"/>
    </location>
</feature>
<evidence type="ECO:0000259" key="8">
    <source>
        <dbReference type="PROSITE" id="PS50113"/>
    </source>
</evidence>
<evidence type="ECO:0000259" key="6">
    <source>
        <dbReference type="PROSITE" id="PS50110"/>
    </source>
</evidence>
<reference evidence="9 10" key="1">
    <citation type="submission" date="2022-12" db="EMBL/GenBank/DDBJ databases">
        <title>Genomic features and morphological characterization of a novel Knufia sp. strain isolated from spacecraft assembly facility.</title>
        <authorList>
            <person name="Teixeira M."/>
            <person name="Chander A.M."/>
            <person name="Stajich J.E."/>
            <person name="Venkateswaran K."/>
        </authorList>
    </citation>
    <scope>NUCLEOTIDE SEQUENCE [LARGE SCALE GENOMIC DNA]</scope>
    <source>
        <strain evidence="9 10">FJI-L2-BK-P2</strain>
    </source>
</reference>
<dbReference type="SUPFAM" id="SSF55785">
    <property type="entry name" value="PYP-like sensor domain (PAS domain)"/>
    <property type="match status" value="2"/>
</dbReference>
<feature type="region of interest" description="Disordered" evidence="4">
    <location>
        <begin position="1454"/>
        <end position="1536"/>
    </location>
</feature>
<dbReference type="SMART" id="SM00387">
    <property type="entry name" value="HATPase_c"/>
    <property type="match status" value="1"/>
</dbReference>
<dbReference type="SMART" id="SM00086">
    <property type="entry name" value="PAC"/>
    <property type="match status" value="1"/>
</dbReference>
<dbReference type="Proteomes" id="UP001316803">
    <property type="component" value="Unassembled WGS sequence"/>
</dbReference>
<dbReference type="SMART" id="SM00388">
    <property type="entry name" value="HisKA"/>
    <property type="match status" value="1"/>
</dbReference>
<feature type="compositionally biased region" description="Polar residues" evidence="4">
    <location>
        <begin position="1023"/>
        <end position="1034"/>
    </location>
</feature>
<feature type="compositionally biased region" description="Polar residues" evidence="4">
    <location>
        <begin position="291"/>
        <end position="306"/>
    </location>
</feature>
<dbReference type="CDD" id="cd17546">
    <property type="entry name" value="REC_hyHK_CKI1_RcsC-like"/>
    <property type="match status" value="1"/>
</dbReference>
<feature type="compositionally biased region" description="Low complexity" evidence="4">
    <location>
        <begin position="313"/>
        <end position="326"/>
    </location>
</feature>
<dbReference type="GO" id="GO:0000155">
    <property type="term" value="F:phosphorelay sensor kinase activity"/>
    <property type="evidence" value="ECO:0007669"/>
    <property type="project" value="InterPro"/>
</dbReference>
<evidence type="ECO:0000259" key="5">
    <source>
        <dbReference type="PROSITE" id="PS50109"/>
    </source>
</evidence>
<evidence type="ECO:0000313" key="9">
    <source>
        <dbReference type="EMBL" id="KAK5950993.1"/>
    </source>
</evidence>
<dbReference type="InterPro" id="IPR001789">
    <property type="entry name" value="Sig_transdc_resp-reg_receiver"/>
</dbReference>
<dbReference type="PANTHER" id="PTHR45339:SF1">
    <property type="entry name" value="HYBRID SIGNAL TRANSDUCTION HISTIDINE KINASE J"/>
    <property type="match status" value="1"/>
</dbReference>
<dbReference type="CDD" id="cd00082">
    <property type="entry name" value="HisKA"/>
    <property type="match status" value="1"/>
</dbReference>
<dbReference type="PROSITE" id="PS50113">
    <property type="entry name" value="PAC"/>
    <property type="match status" value="1"/>
</dbReference>
<feature type="compositionally biased region" description="Polar residues" evidence="4">
    <location>
        <begin position="1472"/>
        <end position="1488"/>
    </location>
</feature>
<keyword evidence="1 3" id="KW-0597">Phosphoprotein</keyword>
<evidence type="ECO:0000256" key="1">
    <source>
        <dbReference type="ARBA" id="ARBA00022553"/>
    </source>
</evidence>
<evidence type="ECO:0000259" key="7">
    <source>
        <dbReference type="PROSITE" id="PS50112"/>
    </source>
</evidence>
<dbReference type="Pfam" id="PF00512">
    <property type="entry name" value="HisKA"/>
    <property type="match status" value="1"/>
</dbReference>
<feature type="region of interest" description="Disordered" evidence="4">
    <location>
        <begin position="1023"/>
        <end position="1062"/>
    </location>
</feature>
<dbReference type="FunFam" id="3.30.565.10:FF:000010">
    <property type="entry name" value="Sensor histidine kinase RcsC"/>
    <property type="match status" value="1"/>
</dbReference>
<feature type="compositionally biased region" description="Basic and acidic residues" evidence="4">
    <location>
        <begin position="24"/>
        <end position="41"/>
    </location>
</feature>
<dbReference type="InterPro" id="IPR001610">
    <property type="entry name" value="PAC"/>
</dbReference>
<accession>A0AAN8EGK4</accession>
<dbReference type="Gene3D" id="3.30.450.20">
    <property type="entry name" value="PAS domain"/>
    <property type="match status" value="3"/>
</dbReference>
<dbReference type="EMBL" id="JAKLMC020000023">
    <property type="protein sequence ID" value="KAK5950993.1"/>
    <property type="molecule type" value="Genomic_DNA"/>
</dbReference>
<feature type="compositionally biased region" description="Polar residues" evidence="4">
    <location>
        <begin position="1271"/>
        <end position="1287"/>
    </location>
</feature>
<feature type="modified residue" description="4-aspartylphosphate" evidence="3">
    <location>
        <position position="1136"/>
    </location>
</feature>
<feature type="domain" description="PAC" evidence="8">
    <location>
        <begin position="567"/>
        <end position="619"/>
    </location>
</feature>
<sequence length="1536" mass="169161">MVQGDEDGARIAHVLSRGSSGETIQREKNFDPKRSQSRIHDAQSTSNPESLLHPQPSNYHGHKRSGSGSSMHLDLPDTPEAAETAMAALQFLPTPLIVLTSLKTIMFANEAMGRLLGLYDGNTDISHDLIIQGLKGQSLSQIGIDMISDGVPVWVSWDKFLDNLASGLSADLPTSPEHSGAPRSGGATPTAELDGGHLDPVERGRSPTRERAPIQDTVVEVVVSTAQTQQAISPHLPSHRQYKPKSPGIHATCRMIITIWTMNDQRFFTLTFTASNSNNHTKHKHHTRNSMPQRATSTASAKSNRSAHSRGTPASSNSSSLANSPSEGSNQPGAFPPNGAPSRCATANNFTEFQKVTRMKDAMLNAMHIPIIAMWRDESVVFPNPAARRLLAVTADPTTDDGYDFMSRFNPWTADFSRELNEDENPIIRLCRTQQPFGSWQIGLINAGTGKKSTYDVSGYPVFDDKTNEFFAGLVAFKDVTEYTEKIAHQSAENERQFQLICDTMPQMLWTTRPDGFHDYFSQRWYDYTGLTPEECRGKNWVLPFHPDDLVSAGKKWVHSLESGDEYLVEYRCRRRDGEWRWMLGRALPLKDHDGKIIKWFGTCTDIQDIVDAREMSQRGRQQLVDVLNHAQMTMWIIDRDGVLTFFEGSPTNAISSERAKFDPSIVVGKQAVEVFKEQVKPARLTDLLDRVLSGKSPLELFEVQDHNGRWFRVRLMPQRGRSSPSGPLHQDEIIGVIGTSMEVTQMKAQEQDNVKLIAKETAAKEASKMKSSFLANMSHEIRTPIAGVLGMSELLMDTDLDQEQSDFAQNIQRSANSLLTVINDILDFSKIESGRLDIEEVQFSLTVVLRDVAKMLSYAAARKNLEFSSELLLGDAEELPLLGDPGRIRQILTNLLTNSIKFTSEGYVKLRAAIVENTADTMIVEFTVEDTGIGIEEEVKKRLFRPFSQADSSTARRFGGTGLGLTISKNLVDLMHGQISLESRLDQGTIATFRVPFKKPEFTNGTHAPLVEIGPLPDRLQSELSLSGDNGATDSKGRRISSSQLNSPHSHTSGNATKGDESMHEIARDKFHVLVVEDNAVNQQIALKFIKGLKFSASAVWNGKEALQYLLKATNTGLPAEERAKYPLPSMILMDVQMPVLDGYHATHVLRHHAPYKDIEAIRRIPVVAMTASAIQGDREKCERAGMDDYLAKPVKRTVLEKMIVKWIARDAKAARDSHQYHAAKPALSRSGTDHSSNCADVDHIAQEVLGRRASLVPLPVPDHLRPTPITHQPVTGVTGQQRRSSLSNRILASEVLGVGTEAERDARRAANEEKAAELRNLKLIAATDTPAQASETNSHASVLNNLNSSFSDPTSPMPRSYPAQGNSESAEGVMALTEANVEKHNMTTGSPGASLHQPITQEDYFNQHIMDGNQQQKLVVPVMDIPGPPPDVASPGGAIRVMAARDLPQGTLSTAATASASSMSGKRSKISTPSVNRMQSEGTSPSRAAMSLKVQGRSTSDWSNSNVTLKQEHTGKKDRATNPRKADESSDEKR</sequence>
<dbReference type="Pfam" id="PF02518">
    <property type="entry name" value="HATPase_c"/>
    <property type="match status" value="1"/>
</dbReference>
<dbReference type="InterPro" id="IPR013655">
    <property type="entry name" value="PAS_fold_3"/>
</dbReference>
<dbReference type="Gene3D" id="1.10.287.130">
    <property type="match status" value="1"/>
</dbReference>
<dbReference type="Pfam" id="PF08447">
    <property type="entry name" value="PAS_3"/>
    <property type="match status" value="1"/>
</dbReference>
<dbReference type="PROSITE" id="PS50110">
    <property type="entry name" value="RESPONSE_REGULATORY"/>
    <property type="match status" value="1"/>
</dbReference>
<dbReference type="InterPro" id="IPR003594">
    <property type="entry name" value="HATPase_dom"/>
</dbReference>
<organism evidence="9 10">
    <name type="scientific">Knufia fluminis</name>
    <dbReference type="NCBI Taxonomy" id="191047"/>
    <lineage>
        <taxon>Eukaryota</taxon>
        <taxon>Fungi</taxon>
        <taxon>Dikarya</taxon>
        <taxon>Ascomycota</taxon>
        <taxon>Pezizomycotina</taxon>
        <taxon>Eurotiomycetes</taxon>
        <taxon>Chaetothyriomycetidae</taxon>
        <taxon>Chaetothyriales</taxon>
        <taxon>Trichomeriaceae</taxon>
        <taxon>Knufia</taxon>
    </lineage>
</organism>
<dbReference type="SUPFAM" id="SSF47384">
    <property type="entry name" value="Homodimeric domain of signal transducing histidine kinase"/>
    <property type="match status" value="1"/>
</dbReference>
<evidence type="ECO:0000256" key="2">
    <source>
        <dbReference type="ARBA" id="ARBA00023012"/>
    </source>
</evidence>
<dbReference type="FunFam" id="3.30.450.20:FF:000099">
    <property type="entry name" value="Sensory box sensor histidine kinase"/>
    <property type="match status" value="1"/>
</dbReference>
<protein>
    <submittedName>
        <fullName evidence="9">Uncharacterized protein</fullName>
    </submittedName>
</protein>
<feature type="region of interest" description="Disordered" evidence="4">
    <location>
        <begin position="1261"/>
        <end position="1287"/>
    </location>
</feature>
<keyword evidence="10" id="KW-1185">Reference proteome</keyword>
<dbReference type="InterPro" id="IPR011006">
    <property type="entry name" value="CheY-like_superfamily"/>
</dbReference>
<dbReference type="PANTHER" id="PTHR45339">
    <property type="entry name" value="HYBRID SIGNAL TRANSDUCTION HISTIDINE KINASE J"/>
    <property type="match status" value="1"/>
</dbReference>
<evidence type="ECO:0000256" key="4">
    <source>
        <dbReference type="SAM" id="MobiDB-lite"/>
    </source>
</evidence>
<feature type="domain" description="Response regulatory" evidence="6">
    <location>
        <begin position="1073"/>
        <end position="1209"/>
    </location>
</feature>
<dbReference type="CDD" id="cd16922">
    <property type="entry name" value="HATPase_EvgS-ArcB-TorS-like"/>
    <property type="match status" value="1"/>
</dbReference>
<feature type="region of interest" description="Disordered" evidence="4">
    <location>
        <begin position="172"/>
        <end position="216"/>
    </location>
</feature>
<dbReference type="FunFam" id="1.10.287.130:FF:000050">
    <property type="entry name" value="Related to histidine kinase"/>
    <property type="match status" value="1"/>
</dbReference>
<dbReference type="SMART" id="SM00091">
    <property type="entry name" value="PAS"/>
    <property type="match status" value="3"/>
</dbReference>
<feature type="compositionally biased region" description="Basic and acidic residues" evidence="4">
    <location>
        <begin position="194"/>
        <end position="213"/>
    </location>
</feature>
<dbReference type="Gene3D" id="3.40.50.2300">
    <property type="match status" value="1"/>
</dbReference>
<dbReference type="PROSITE" id="PS50109">
    <property type="entry name" value="HIS_KIN"/>
    <property type="match status" value="1"/>
</dbReference>
<dbReference type="InterPro" id="IPR000014">
    <property type="entry name" value="PAS"/>
</dbReference>
<dbReference type="SUPFAM" id="SSF52172">
    <property type="entry name" value="CheY-like"/>
    <property type="match status" value="1"/>
</dbReference>
<dbReference type="InterPro" id="IPR035965">
    <property type="entry name" value="PAS-like_dom_sf"/>
</dbReference>
<dbReference type="CDD" id="cd00130">
    <property type="entry name" value="PAS"/>
    <property type="match status" value="1"/>
</dbReference>
<name>A0AAN8EGK4_9EURO</name>
<dbReference type="InterPro" id="IPR036890">
    <property type="entry name" value="HATPase_C_sf"/>
</dbReference>
<feature type="domain" description="PAS" evidence="7">
    <location>
        <begin position="494"/>
        <end position="564"/>
    </location>
</feature>
<feature type="compositionally biased region" description="Basic and acidic residues" evidence="4">
    <location>
        <begin position="1512"/>
        <end position="1536"/>
    </location>
</feature>
<gene>
    <name evidence="9" type="ORF">OHC33_008065</name>
</gene>
<dbReference type="InterPro" id="IPR004358">
    <property type="entry name" value="Sig_transdc_His_kin-like_C"/>
</dbReference>
<feature type="domain" description="Histidine kinase" evidence="5">
    <location>
        <begin position="777"/>
        <end position="1000"/>
    </location>
</feature>
<feature type="compositionally biased region" description="Polar residues" evidence="4">
    <location>
        <begin position="1498"/>
        <end position="1511"/>
    </location>
</feature>
<proteinExistence type="predicted"/>
<dbReference type="PROSITE" id="PS50112">
    <property type="entry name" value="PAS"/>
    <property type="match status" value="1"/>
</dbReference>
<dbReference type="SUPFAM" id="SSF55874">
    <property type="entry name" value="ATPase domain of HSP90 chaperone/DNA topoisomerase II/histidine kinase"/>
    <property type="match status" value="1"/>
</dbReference>
<feature type="region of interest" description="Disordered" evidence="4">
    <location>
        <begin position="276"/>
        <end position="343"/>
    </location>
</feature>
<dbReference type="InterPro" id="IPR000700">
    <property type="entry name" value="PAS-assoc_C"/>
</dbReference>
<dbReference type="SMART" id="SM00448">
    <property type="entry name" value="REC"/>
    <property type="match status" value="1"/>
</dbReference>
<feature type="region of interest" description="Disordered" evidence="4">
    <location>
        <begin position="1"/>
        <end position="76"/>
    </location>
</feature>
<dbReference type="InterPro" id="IPR036097">
    <property type="entry name" value="HisK_dim/P_sf"/>
</dbReference>
<dbReference type="InterPro" id="IPR005467">
    <property type="entry name" value="His_kinase_dom"/>
</dbReference>
<dbReference type="Gene3D" id="3.30.565.10">
    <property type="entry name" value="Histidine kinase-like ATPase, C-terminal domain"/>
    <property type="match status" value="1"/>
</dbReference>
<keyword evidence="2" id="KW-0902">Two-component regulatory system</keyword>
<dbReference type="NCBIfam" id="TIGR00229">
    <property type="entry name" value="sensory_box"/>
    <property type="match status" value="1"/>
</dbReference>
<comment type="caution">
    <text evidence="9">The sequence shown here is derived from an EMBL/GenBank/DDBJ whole genome shotgun (WGS) entry which is preliminary data.</text>
</comment>
<evidence type="ECO:0000313" key="10">
    <source>
        <dbReference type="Proteomes" id="UP001316803"/>
    </source>
</evidence>